<evidence type="ECO:0000313" key="3">
    <source>
        <dbReference type="Proteomes" id="UP000286848"/>
    </source>
</evidence>
<dbReference type="GO" id="GO:0016747">
    <property type="term" value="F:acyltransferase activity, transferring groups other than amino-acyl groups"/>
    <property type="evidence" value="ECO:0007669"/>
    <property type="project" value="InterPro"/>
</dbReference>
<dbReference type="InterPro" id="IPR016181">
    <property type="entry name" value="Acyl_CoA_acyltransferase"/>
</dbReference>
<keyword evidence="3" id="KW-1185">Reference proteome</keyword>
<dbReference type="AlphaFoldDB" id="A0A401IUX8"/>
<dbReference type="InterPro" id="IPR000182">
    <property type="entry name" value="GNAT_dom"/>
</dbReference>
<dbReference type="PROSITE" id="PS51186">
    <property type="entry name" value="GNAT"/>
    <property type="match status" value="1"/>
</dbReference>
<accession>A0A401IUX8</accession>
<gene>
    <name evidence="2" type="ORF">LFYK43_17930</name>
</gene>
<dbReference type="SUPFAM" id="SSF55729">
    <property type="entry name" value="Acyl-CoA N-acyltransferases (Nat)"/>
    <property type="match status" value="1"/>
</dbReference>
<proteinExistence type="predicted"/>
<dbReference type="OrthoDB" id="9796171at2"/>
<evidence type="ECO:0000259" key="1">
    <source>
        <dbReference type="PROSITE" id="PS51186"/>
    </source>
</evidence>
<reference evidence="2 3" key="1">
    <citation type="journal article" date="2019" name="Int. J. Syst. Evol. Microbiol.">
        <title>Lactobacillus salitolerans sp. nov., a novel lactic acid bacterium isolated from spent mushroom substrates.</title>
        <authorList>
            <person name="Tohno M."/>
            <person name="Tanizawa Y."/>
            <person name="Kojima Y."/>
            <person name="Sakamoto M."/>
            <person name="Nakamura Y."/>
            <person name="Ohkuma M."/>
            <person name="Kobayashi H."/>
        </authorList>
    </citation>
    <scope>NUCLEOTIDE SEQUENCE [LARGE SCALE GENOMIC DNA]</scope>
    <source>
        <strain evidence="2 3">YK43</strain>
    </source>
</reference>
<dbReference type="EMBL" id="BFFP01000032">
    <property type="protein sequence ID" value="GBG95334.1"/>
    <property type="molecule type" value="Genomic_DNA"/>
</dbReference>
<dbReference type="Pfam" id="PF13673">
    <property type="entry name" value="Acetyltransf_10"/>
    <property type="match status" value="1"/>
</dbReference>
<name>A0A401IUX8_9LACO</name>
<dbReference type="CDD" id="cd04301">
    <property type="entry name" value="NAT_SF"/>
    <property type="match status" value="1"/>
</dbReference>
<comment type="caution">
    <text evidence="2">The sequence shown here is derived from an EMBL/GenBank/DDBJ whole genome shotgun (WGS) entry which is preliminary data.</text>
</comment>
<sequence length="150" mass="17451">MENIQLIVKSTNQLTPQELLQIMEERVKVFVVEQNCPYQEVDQKDQTALHVFLKNKDEFIAYSRVVWHDDQVHISFGRVLVAQKFRGQGFGRQIVSTALDQIKHFYPHQDVQIQAQTHLKKFYSSFGFQAISPSYLEDGIPHTDMLLSVD</sequence>
<evidence type="ECO:0000313" key="2">
    <source>
        <dbReference type="EMBL" id="GBG95334.1"/>
    </source>
</evidence>
<dbReference type="Proteomes" id="UP000286848">
    <property type="component" value="Unassembled WGS sequence"/>
</dbReference>
<protein>
    <submittedName>
        <fullName evidence="2">GNAT family acetyltransferase</fullName>
    </submittedName>
</protein>
<dbReference type="RefSeq" id="WP_124977546.1">
    <property type="nucleotide sequence ID" value="NZ_BFFP01000032.1"/>
</dbReference>
<feature type="domain" description="N-acetyltransferase" evidence="1">
    <location>
        <begin position="9"/>
        <end position="150"/>
    </location>
</feature>
<organism evidence="2 3">
    <name type="scientific">Ligilactobacillus salitolerans</name>
    <dbReference type="NCBI Taxonomy" id="1808352"/>
    <lineage>
        <taxon>Bacteria</taxon>
        <taxon>Bacillati</taxon>
        <taxon>Bacillota</taxon>
        <taxon>Bacilli</taxon>
        <taxon>Lactobacillales</taxon>
        <taxon>Lactobacillaceae</taxon>
        <taxon>Ligilactobacillus</taxon>
    </lineage>
</organism>
<keyword evidence="2" id="KW-0808">Transferase</keyword>
<dbReference type="Gene3D" id="3.40.630.30">
    <property type="match status" value="1"/>
</dbReference>